<dbReference type="Gene3D" id="3.20.20.140">
    <property type="entry name" value="Metal-dependent hydrolases"/>
    <property type="match status" value="1"/>
</dbReference>
<dbReference type="PANTHER" id="PTHR11113">
    <property type="entry name" value="N-ACETYLGLUCOSAMINE-6-PHOSPHATE DEACETYLASE"/>
    <property type="match status" value="1"/>
</dbReference>
<dbReference type="Proteomes" id="UP000292958">
    <property type="component" value="Unassembled WGS sequence"/>
</dbReference>
<dbReference type="PANTHER" id="PTHR11113:SF14">
    <property type="entry name" value="N-ACETYLGLUCOSAMINE-6-PHOSPHATE DEACETYLASE"/>
    <property type="match status" value="1"/>
</dbReference>
<dbReference type="GO" id="GO:0046872">
    <property type="term" value="F:metal ion binding"/>
    <property type="evidence" value="ECO:0007669"/>
    <property type="project" value="UniProtKB-KW"/>
</dbReference>
<evidence type="ECO:0000256" key="4">
    <source>
        <dbReference type="ARBA" id="ARBA00023277"/>
    </source>
</evidence>
<dbReference type="InterPro" id="IPR006680">
    <property type="entry name" value="Amidohydro-rel"/>
</dbReference>
<dbReference type="GO" id="GO:0008448">
    <property type="term" value="F:N-acetylglucosamine-6-phosphate deacetylase activity"/>
    <property type="evidence" value="ECO:0007669"/>
    <property type="project" value="InterPro"/>
</dbReference>
<feature type="domain" description="Amidohydrolase-related" evidence="9">
    <location>
        <begin position="47"/>
        <end position="385"/>
    </location>
</feature>
<keyword evidence="3 5" id="KW-0378">Hydrolase</keyword>
<feature type="binding site" evidence="7">
    <location>
        <begin position="220"/>
        <end position="221"/>
    </location>
    <ligand>
        <name>substrate</name>
    </ligand>
</feature>
<dbReference type="OrthoDB" id="9776488at2"/>
<reference evidence="10 11" key="1">
    <citation type="submission" date="2019-02" db="EMBL/GenBank/DDBJ databases">
        <title>Genomic Encyclopedia of Archaeal and Bacterial Type Strains, Phase II (KMG-II): from individual species to whole genera.</title>
        <authorList>
            <person name="Goeker M."/>
        </authorList>
    </citation>
    <scope>NUCLEOTIDE SEQUENCE [LARGE SCALE GENOMIC DNA]</scope>
    <source>
        <strain evidence="10 11">DSM 18101</strain>
    </source>
</reference>
<keyword evidence="4 5" id="KW-0119">Carbohydrate metabolism</keyword>
<dbReference type="AlphaFoldDB" id="A0A4Q7Z1X1"/>
<dbReference type="Pfam" id="PF01979">
    <property type="entry name" value="Amidohydro_1"/>
    <property type="match status" value="1"/>
</dbReference>
<dbReference type="CDD" id="cd00854">
    <property type="entry name" value="NagA"/>
    <property type="match status" value="1"/>
</dbReference>
<evidence type="ECO:0000256" key="1">
    <source>
        <dbReference type="ARBA" id="ARBA00010716"/>
    </source>
</evidence>
<dbReference type="RefSeq" id="WP_130422200.1">
    <property type="nucleotide sequence ID" value="NZ_SHKW01000001.1"/>
</dbReference>
<evidence type="ECO:0000256" key="3">
    <source>
        <dbReference type="ARBA" id="ARBA00022801"/>
    </source>
</evidence>
<evidence type="ECO:0000256" key="8">
    <source>
        <dbReference type="PIRSR" id="PIRSR038994-3"/>
    </source>
</evidence>
<feature type="binding site" evidence="8">
    <location>
        <position position="130"/>
    </location>
    <ligand>
        <name>Zn(2+)</name>
        <dbReference type="ChEBI" id="CHEBI:29105"/>
    </ligand>
</feature>
<feature type="active site" description="Proton donor/acceptor" evidence="6">
    <location>
        <position position="275"/>
    </location>
</feature>
<evidence type="ECO:0000313" key="10">
    <source>
        <dbReference type="EMBL" id="RZU43553.1"/>
    </source>
</evidence>
<dbReference type="Gene3D" id="2.30.40.10">
    <property type="entry name" value="Urease, subunit C, domain 1"/>
    <property type="match status" value="1"/>
</dbReference>
<evidence type="ECO:0000256" key="5">
    <source>
        <dbReference type="PIRNR" id="PIRNR038994"/>
    </source>
</evidence>
<dbReference type="GO" id="GO:0006046">
    <property type="term" value="P:N-acetylglucosamine catabolic process"/>
    <property type="evidence" value="ECO:0007669"/>
    <property type="project" value="TreeGrafter"/>
</dbReference>
<proteinExistence type="inferred from homology"/>
<organism evidence="10 11">
    <name type="scientific">Edaphobacter modestus</name>
    <dbReference type="NCBI Taxonomy" id="388466"/>
    <lineage>
        <taxon>Bacteria</taxon>
        <taxon>Pseudomonadati</taxon>
        <taxon>Acidobacteriota</taxon>
        <taxon>Terriglobia</taxon>
        <taxon>Terriglobales</taxon>
        <taxon>Acidobacteriaceae</taxon>
        <taxon>Edaphobacter</taxon>
    </lineage>
</organism>
<comment type="cofactor">
    <cofactor evidence="8">
        <name>a divalent metal cation</name>
        <dbReference type="ChEBI" id="CHEBI:60240"/>
    </cofactor>
    <text evidence="8">Binds 1 divalent metal cation per subunit.</text>
</comment>
<dbReference type="NCBIfam" id="TIGR00221">
    <property type="entry name" value="nagA"/>
    <property type="match status" value="1"/>
</dbReference>
<comment type="similarity">
    <text evidence="1 5">Belongs to the metallo-dependent hydrolases superfamily. NagA family.</text>
</comment>
<feature type="binding site" evidence="7">
    <location>
        <position position="252"/>
    </location>
    <ligand>
        <name>substrate</name>
    </ligand>
</feature>
<comment type="caution">
    <text evidence="10">The sequence shown here is derived from an EMBL/GenBank/DDBJ whole genome shotgun (WGS) entry which is preliminary data.</text>
</comment>
<keyword evidence="2 8" id="KW-0479">Metal-binding</keyword>
<protein>
    <submittedName>
        <fullName evidence="10">N-acetylglucosamine 6-phosphate deacetylase</fullName>
    </submittedName>
</protein>
<dbReference type="FunFam" id="3.20.20.140:FF:000004">
    <property type="entry name" value="N-acetylglucosamine-6-phosphate deacetylase"/>
    <property type="match status" value="1"/>
</dbReference>
<name>A0A4Q7Z1X1_9BACT</name>
<dbReference type="EMBL" id="SHKW01000001">
    <property type="protein sequence ID" value="RZU43553.1"/>
    <property type="molecule type" value="Genomic_DNA"/>
</dbReference>
<sequence length="388" mass="41007">MLQTLSARRLITATETIERPTVTIHRDGTIAAIEPDSAPQAADTTLTTTFLDIHTHGGAGHDVMEGTPEALCNVSRFMASHGVGHFLPTTVTAAIDKTLASLEGIAQAIDRASTSAWDPDLARPIGIHLEGPFISHAKRGVHPPAHILPPDIGLFDRFQQAAAGHIRLITIAPEIPGAIDLIRHCAEQGVRVSIGHTNATSAEARAGIHAGARSATHTYNAMRALDHREPGVLGVVLDDDNLYAELICDGIHVAPELVRLWLKAKGPDRAILVTDSMAAAGMPEGEYMLGTFAVTVANGRALSAEDLAQGKHTLAGSVLTLDRAVSNLQQFTGATLQVASCLASHNPARLLGLDDSLGLIQPGQPANFNVFNSSGARERTVIYGRTLE</sequence>
<gene>
    <name evidence="10" type="ORF">BDD14_5223</name>
</gene>
<dbReference type="PIRSF" id="PIRSF038994">
    <property type="entry name" value="NagA"/>
    <property type="match status" value="1"/>
</dbReference>
<dbReference type="SUPFAM" id="SSF51556">
    <property type="entry name" value="Metallo-dependent hydrolases"/>
    <property type="match status" value="1"/>
</dbReference>
<evidence type="ECO:0000313" key="11">
    <source>
        <dbReference type="Proteomes" id="UP000292958"/>
    </source>
</evidence>
<feature type="binding site" evidence="8">
    <location>
        <position position="217"/>
    </location>
    <ligand>
        <name>Zn(2+)</name>
        <dbReference type="ChEBI" id="CHEBI:29105"/>
    </ligand>
</feature>
<evidence type="ECO:0000256" key="7">
    <source>
        <dbReference type="PIRSR" id="PIRSR038994-2"/>
    </source>
</evidence>
<evidence type="ECO:0000256" key="2">
    <source>
        <dbReference type="ARBA" id="ARBA00022723"/>
    </source>
</evidence>
<accession>A0A4Q7Z1X1</accession>
<feature type="binding site" evidence="7">
    <location>
        <begin position="314"/>
        <end position="316"/>
    </location>
    <ligand>
        <name>substrate</name>
    </ligand>
</feature>
<feature type="binding site" evidence="7">
    <location>
        <position position="141"/>
    </location>
    <ligand>
        <name>substrate</name>
    </ligand>
</feature>
<feature type="binding site" evidence="8">
    <location>
        <position position="196"/>
    </location>
    <ligand>
        <name>Zn(2+)</name>
        <dbReference type="ChEBI" id="CHEBI:29105"/>
    </ligand>
</feature>
<dbReference type="InterPro" id="IPR003764">
    <property type="entry name" value="GlcNAc_6-P_deAcase"/>
</dbReference>
<evidence type="ECO:0000256" key="6">
    <source>
        <dbReference type="PIRSR" id="PIRSR038994-1"/>
    </source>
</evidence>
<feature type="binding site" evidence="7">
    <location>
        <position position="228"/>
    </location>
    <ligand>
        <name>substrate</name>
    </ligand>
</feature>
<keyword evidence="11" id="KW-1185">Reference proteome</keyword>
<evidence type="ECO:0000259" key="9">
    <source>
        <dbReference type="Pfam" id="PF01979"/>
    </source>
</evidence>
<dbReference type="InterPro" id="IPR011059">
    <property type="entry name" value="Metal-dep_hydrolase_composite"/>
</dbReference>
<dbReference type="InterPro" id="IPR032466">
    <property type="entry name" value="Metal_Hydrolase"/>
</dbReference>